<dbReference type="VEuPathDB" id="FungiDB:MYCFIDRAFT_172239"/>
<evidence type="ECO:0000313" key="3">
    <source>
        <dbReference type="Proteomes" id="UP000016932"/>
    </source>
</evidence>
<feature type="region of interest" description="Disordered" evidence="1">
    <location>
        <begin position="1326"/>
        <end position="1347"/>
    </location>
</feature>
<dbReference type="EMBL" id="KB446556">
    <property type="protein sequence ID" value="EME86495.1"/>
    <property type="molecule type" value="Genomic_DNA"/>
</dbReference>
<dbReference type="HOGENOM" id="CLU_242469_0_0_1"/>
<keyword evidence="3" id="KW-1185">Reference proteome</keyword>
<gene>
    <name evidence="2" type="ORF">MYCFIDRAFT_172239</name>
</gene>
<sequence>MTSSKISSAILACQHGMFLVQEWEFILSALPSLPAIFPVREREFISSAAGMTSRKISSAFLACVAIFQNILSRTEYFQSGSGSSSSPINNLVSIARHSAAEVKPWIISSAIHVRNTAPRNDVDSIEHTGQRKGEKKRKDCKLGSIISAGLLHIVGSEHDMKSTARHIGAEAKPSIPYTLGLLHLGTTSTAQCMPKSSAPAVRQVVEGCLGRSIDLQGGPGGVGDRNRYRGTVAIPDHVFMKAAFDRKADAGIADAALNHFLRRMPREDRDWTLRPGYKKNVTLRLKDLHKATHIYYACQHRSNGPQAPAPQPPTLGPSRRKSKYAAAPEDKLALPHLSPRGNGRRLRVGPSCKLGRNDLAEEVRVSEVGLVWGVVRRWHQEGTHRIPGMIEVVPLMVFIRHHLVLFENRVALDNALLDAQRVKDRYCSVGAACNPLGIAPSLSAVTVEDEKRYAFALVGGIPYCSVRDAFVAFVSDGASLVQRADQKGEKKEEDCEKGSVLTRDYPCYASLHCWLYKRSWVPSRQISSAVHFVVDGPRNDANTIQRISEKEEKGQEQREWVSFSPINSTFLPEGAPNALLVVSTSEHDIIAAQVAVVHQVPAPDIVTMVVESHLHHRTAAHPPSRRHRHELRQLVDGEPNVVAAAGTRSDSDAASCCAGQHAELAAAQQQRLLERHTKASRAKPHLLGTARGRKASVVNSRAVMREHLLVKEAGRLEAHQHLLADEQAGLGRQAALGPLEQLPEIWKLGGVELDEEGAEAMDFWSGDVSFLSVLLASRAGGGDVDLAAGDVDAKRGWSRGDGCWARWRRRDWSIVWRLMGDDTGVDFFGGAVWKGRTRLGQVVEECLPVASEYDMLSSNGSPVSCSGGKLTYDGATIVDVVELVLMQRRMVWMEEDEWLCLMLVEVDDVLKEDAPEGLALYDAGGCASMMSQRRMRVKEWLCLMLLEVEEEERKSLGAEKVLILARTVSTGHAGLWEGPVGPLSRIWQGALSSRLPITPSRKADAMALYNAGRSAGSYEPPPPIGLFGSGVVVEVPLLRLEQQHFISKREALGSRVPYYADASHWLFRARAGASSFVLAPSLLGLMMSDVKHNCLTSELHCHAHIVMVSLLQVSSARSLSATKRWLRSLKRDQAELTVTSTHFVRYRSAMERWLRSPKRDQAEVAITMDHEALMLSRPRHFLEAAPLRSDRCSYYDGSRGGYAFECDGSTCNCTEGAFAAVHERLLMLEHASMCAKGMEYQALASDGVINVSLPVKTATARPFRMLGERLRTAFELIEQETDTVSQAAFELFKQKGLRTTSRNHPLRQHHHYNILTMDSNTPYYSPLASSSSAATNTPATPTLSSPDRLSLAAVDSAETLLATTTTTTTQGKKRLHYPTLVTALKSTLSKFKKWAKKKEKDERPRRHWMDGRGFAEKRWTKAPASFFGSFVNFGDAQVLAMEIETFFLGRGSDKVEEEEVNASREFWNARFLYLCFRHFSLRMRRLGRREGPGEDVKYSRYECKRCARPKIQSALYRFLDTKERGKVTRSCTPSMAAPTKSHEKQQSCTSNRVQTAHKSTVYSLSSRDKGIESRSLWQGSIGPGKTQNIVWNHSLPDTKITHRNRELFPSTSAEISVVKQFPPSALDLGIKSKETELLRARWRLLDHQSVV</sequence>
<dbReference type="KEGG" id="pfj:MYCFIDRAFT_172239"/>
<protein>
    <submittedName>
        <fullName evidence="2">Uncharacterized protein</fullName>
    </submittedName>
</protein>
<dbReference type="GeneID" id="19332770"/>
<accession>M2Z9I2</accession>
<feature type="region of interest" description="Disordered" evidence="1">
    <location>
        <begin position="1529"/>
        <end position="1552"/>
    </location>
</feature>
<dbReference type="RefSeq" id="XP_007923741.1">
    <property type="nucleotide sequence ID" value="XM_007925550.1"/>
</dbReference>
<evidence type="ECO:0000256" key="1">
    <source>
        <dbReference type="SAM" id="MobiDB-lite"/>
    </source>
</evidence>
<evidence type="ECO:0000313" key="2">
    <source>
        <dbReference type="EMBL" id="EME86495.1"/>
    </source>
</evidence>
<reference evidence="2 3" key="1">
    <citation type="journal article" date="2012" name="PLoS Pathog.">
        <title>Diverse lifestyles and strategies of plant pathogenesis encoded in the genomes of eighteen Dothideomycetes fungi.</title>
        <authorList>
            <person name="Ohm R.A."/>
            <person name="Feau N."/>
            <person name="Henrissat B."/>
            <person name="Schoch C.L."/>
            <person name="Horwitz B.A."/>
            <person name="Barry K.W."/>
            <person name="Condon B.J."/>
            <person name="Copeland A.C."/>
            <person name="Dhillon B."/>
            <person name="Glaser F."/>
            <person name="Hesse C.N."/>
            <person name="Kosti I."/>
            <person name="LaButti K."/>
            <person name="Lindquist E.A."/>
            <person name="Lucas S."/>
            <person name="Salamov A.A."/>
            <person name="Bradshaw R.E."/>
            <person name="Ciuffetti L."/>
            <person name="Hamelin R.C."/>
            <person name="Kema G.H.J."/>
            <person name="Lawrence C."/>
            <person name="Scott J.A."/>
            <person name="Spatafora J.W."/>
            <person name="Turgeon B.G."/>
            <person name="de Wit P.J.G.M."/>
            <person name="Zhong S."/>
            <person name="Goodwin S.B."/>
            <person name="Grigoriev I.V."/>
        </authorList>
    </citation>
    <scope>NUCLEOTIDE SEQUENCE [LARGE SCALE GENOMIC DNA]</scope>
    <source>
        <strain evidence="2 3">CIRAD86</strain>
    </source>
</reference>
<dbReference type="Proteomes" id="UP000016932">
    <property type="component" value="Unassembled WGS sequence"/>
</dbReference>
<proteinExistence type="predicted"/>
<organism evidence="2 3">
    <name type="scientific">Pseudocercospora fijiensis (strain CIRAD86)</name>
    <name type="common">Black leaf streak disease fungus</name>
    <name type="synonym">Mycosphaerella fijiensis</name>
    <dbReference type="NCBI Taxonomy" id="383855"/>
    <lineage>
        <taxon>Eukaryota</taxon>
        <taxon>Fungi</taxon>
        <taxon>Dikarya</taxon>
        <taxon>Ascomycota</taxon>
        <taxon>Pezizomycotina</taxon>
        <taxon>Dothideomycetes</taxon>
        <taxon>Dothideomycetidae</taxon>
        <taxon>Mycosphaerellales</taxon>
        <taxon>Mycosphaerellaceae</taxon>
        <taxon>Pseudocercospora</taxon>
    </lineage>
</organism>
<feature type="region of interest" description="Disordered" evidence="1">
    <location>
        <begin position="301"/>
        <end position="349"/>
    </location>
</feature>
<name>M2Z9I2_PSEFD</name>
<feature type="compositionally biased region" description="Low complexity" evidence="1">
    <location>
        <begin position="1326"/>
        <end position="1346"/>
    </location>
</feature>